<gene>
    <name evidence="3" type="ORF">F511_12215</name>
</gene>
<dbReference type="AlphaFoldDB" id="A0A2Z7BA85"/>
<feature type="coiled-coil region" evidence="1">
    <location>
        <begin position="928"/>
        <end position="955"/>
    </location>
</feature>
<organism evidence="3 4">
    <name type="scientific">Dorcoceras hygrometricum</name>
    <dbReference type="NCBI Taxonomy" id="472368"/>
    <lineage>
        <taxon>Eukaryota</taxon>
        <taxon>Viridiplantae</taxon>
        <taxon>Streptophyta</taxon>
        <taxon>Embryophyta</taxon>
        <taxon>Tracheophyta</taxon>
        <taxon>Spermatophyta</taxon>
        <taxon>Magnoliopsida</taxon>
        <taxon>eudicotyledons</taxon>
        <taxon>Gunneridae</taxon>
        <taxon>Pentapetalae</taxon>
        <taxon>asterids</taxon>
        <taxon>lamiids</taxon>
        <taxon>Lamiales</taxon>
        <taxon>Gesneriaceae</taxon>
        <taxon>Didymocarpoideae</taxon>
        <taxon>Trichosporeae</taxon>
        <taxon>Loxocarpinae</taxon>
        <taxon>Dorcoceras</taxon>
    </lineage>
</organism>
<evidence type="ECO:0000313" key="4">
    <source>
        <dbReference type="Proteomes" id="UP000250235"/>
    </source>
</evidence>
<reference evidence="3 4" key="1">
    <citation type="journal article" date="2015" name="Proc. Natl. Acad. Sci. U.S.A.">
        <title>The resurrection genome of Boea hygrometrica: A blueprint for survival of dehydration.</title>
        <authorList>
            <person name="Xiao L."/>
            <person name="Yang G."/>
            <person name="Zhang L."/>
            <person name="Yang X."/>
            <person name="Zhao S."/>
            <person name="Ji Z."/>
            <person name="Zhou Q."/>
            <person name="Hu M."/>
            <person name="Wang Y."/>
            <person name="Chen M."/>
            <person name="Xu Y."/>
            <person name="Jin H."/>
            <person name="Xiao X."/>
            <person name="Hu G."/>
            <person name="Bao F."/>
            <person name="Hu Y."/>
            <person name="Wan P."/>
            <person name="Li L."/>
            <person name="Deng X."/>
            <person name="Kuang T."/>
            <person name="Xiang C."/>
            <person name="Zhu J.K."/>
            <person name="Oliver M.J."/>
            <person name="He Y."/>
        </authorList>
    </citation>
    <scope>NUCLEOTIDE SEQUENCE [LARGE SCALE GENOMIC DNA]</scope>
    <source>
        <strain evidence="4">cv. XS01</strain>
    </source>
</reference>
<sequence length="1107" mass="122152">MRMRSDKKPSRKHDRKVLMAEESTKSWADSDSESSSSSSSSSDSEQEEVHCVMADQMADDEVFYQFFSSTMASAYYSNTVHINFASVLAMVNPGMVSVFNALMAFGLEGFLGCPAVIYESELVDFFKNGLMRDGLVELGESSEFPISKILTDKTVHRYISINDKVGVEEAADAPPMKKASRKPAASKKRPAVSAADEPVPKKKRTSKKKYGSSPSTLEIVVVAQEAVPIQMVGSSTSVPAAEEPVEQPAVAGDVDTGVVDFPEPAAEDAAEESVGKDVGERVHASFSEPAVANIKNIEAPTADDVDSIIQQVLSETAQSESTEGKQIEELDIRGSAIGSQAAVEEKHWFDLSYEDLIARWDAERPVVTASDTDEEEATMDVGTAGGDQQVQCSEEEPAVMKTNDDLLDADEQMSQEDILLTILVDVPLPSAGMEITKITLGKTIKIPGVDEKTKYLGSLPQIPADDKGKEILVEKNPVNGNPAKEHYFLICADIDLLVHLRAQVIEAVDQFFHSFSFKKLATFNIEELSRKEEQVLIWGETEITHVALSRKRYILLKYREVLVRKFLESWKNNFVVGQGSSAVDLKVIGMLSDLHSFVLEELRGQALAHGLIWNCSKIVEGSPRDRGAIIARTNTNTRSTCGLRTMIRVDGVWVVEPFCYQWVKIPRPVVCTEVSKQCSFVDFFPAVSEPLRILKKIWADICLEVVGFCASRRLLPVGSLHFCRSLSVVEPVFRVSPRQSPVFALRVSQFCSVFIDFSLFSWLPTADIIDFISSIALDRTVFRDVQIAQNTVSVAPSVQMLDEPSSSDSSSDDILMDFSDQDTTAAANSLPAATTLDVTNSLNQLRASIDQIRERDDGGAKNKDTLLLHLSNFENQVIARLDAQDRVLGELRKASNDQRNLLSLELQSSHKQLGAQIVTTGLDVVDVRRVVKETHQELNAKINSLDEKVAATRNDLLEFSAQAQQSLNVITTQLNELVAYINWGGDNKKGESSSSRGPQPPPPPVSTPDFEQRVEMAQRNILERVMDTDRLENSADAFCEKENQQVATVILDQPIIFEENFKRPAGAYRQSLKPSAVLHLSEIQVISSCTNYESIQTSISEEIKGED</sequence>
<feature type="region of interest" description="Disordered" evidence="2">
    <location>
        <begin position="988"/>
        <end position="1009"/>
    </location>
</feature>
<evidence type="ECO:0000256" key="1">
    <source>
        <dbReference type="SAM" id="Coils"/>
    </source>
</evidence>
<evidence type="ECO:0000256" key="2">
    <source>
        <dbReference type="SAM" id="MobiDB-lite"/>
    </source>
</evidence>
<feature type="region of interest" description="Disordered" evidence="2">
    <location>
        <begin position="171"/>
        <end position="211"/>
    </location>
</feature>
<feature type="compositionally biased region" description="Low complexity" evidence="2">
    <location>
        <begin position="33"/>
        <end position="43"/>
    </location>
</feature>
<feature type="compositionally biased region" description="Basic residues" evidence="2">
    <location>
        <begin position="201"/>
        <end position="210"/>
    </location>
</feature>
<keyword evidence="4" id="KW-1185">Reference proteome</keyword>
<evidence type="ECO:0000313" key="3">
    <source>
        <dbReference type="EMBL" id="KZV28689.1"/>
    </source>
</evidence>
<keyword evidence="1" id="KW-0175">Coiled coil</keyword>
<name>A0A2Z7BA85_9LAMI</name>
<protein>
    <submittedName>
        <fullName evidence="3">Uncharacterized protein</fullName>
    </submittedName>
</protein>
<feature type="compositionally biased region" description="Basic residues" evidence="2">
    <location>
        <begin position="178"/>
        <end position="190"/>
    </location>
</feature>
<accession>A0A2Z7BA85</accession>
<feature type="region of interest" description="Disordered" evidence="2">
    <location>
        <begin position="1"/>
        <end position="49"/>
    </location>
</feature>
<dbReference type="Proteomes" id="UP000250235">
    <property type="component" value="Unassembled WGS sequence"/>
</dbReference>
<proteinExistence type="predicted"/>
<dbReference type="EMBL" id="KV010031">
    <property type="protein sequence ID" value="KZV28689.1"/>
    <property type="molecule type" value="Genomic_DNA"/>
</dbReference>